<evidence type="ECO:0000256" key="2">
    <source>
        <dbReference type="ARBA" id="ARBA00022475"/>
    </source>
</evidence>
<dbReference type="InterPro" id="IPR020846">
    <property type="entry name" value="MFS_dom"/>
</dbReference>
<organism evidence="8 9">
    <name type="scientific">Lichenicoccus roseus</name>
    <dbReference type="NCBI Taxonomy" id="2683649"/>
    <lineage>
        <taxon>Bacteria</taxon>
        <taxon>Pseudomonadati</taxon>
        <taxon>Pseudomonadota</taxon>
        <taxon>Alphaproteobacteria</taxon>
        <taxon>Acetobacterales</taxon>
        <taxon>Acetobacteraceae</taxon>
        <taxon>Lichenicoccus</taxon>
    </lineage>
</organism>
<dbReference type="OrthoDB" id="9784658at2"/>
<evidence type="ECO:0000313" key="8">
    <source>
        <dbReference type="EMBL" id="TLU74563.1"/>
    </source>
</evidence>
<dbReference type="InterPro" id="IPR036259">
    <property type="entry name" value="MFS_trans_sf"/>
</dbReference>
<keyword evidence="5 6" id="KW-0472">Membrane</keyword>
<dbReference type="InterPro" id="IPR011701">
    <property type="entry name" value="MFS"/>
</dbReference>
<feature type="transmembrane region" description="Helical" evidence="6">
    <location>
        <begin position="266"/>
        <end position="290"/>
    </location>
</feature>
<reference evidence="8 9" key="1">
    <citation type="submission" date="2019-05" db="EMBL/GenBank/DDBJ databases">
        <authorList>
            <person name="Pankratov T."/>
            <person name="Grouzdev D."/>
        </authorList>
    </citation>
    <scope>NUCLEOTIDE SEQUENCE [LARGE SCALE GENOMIC DNA]</scope>
    <source>
        <strain evidence="8 9">KEBCLARHB70R</strain>
    </source>
</reference>
<keyword evidence="9" id="KW-1185">Reference proteome</keyword>
<dbReference type="EMBL" id="VCDI01000001">
    <property type="protein sequence ID" value="TLU74563.1"/>
    <property type="molecule type" value="Genomic_DNA"/>
</dbReference>
<keyword evidence="3 6" id="KW-0812">Transmembrane</keyword>
<dbReference type="CDD" id="cd17319">
    <property type="entry name" value="MFS_ExuT_GudP_like"/>
    <property type="match status" value="1"/>
</dbReference>
<dbReference type="GO" id="GO:0005886">
    <property type="term" value="C:plasma membrane"/>
    <property type="evidence" value="ECO:0007669"/>
    <property type="project" value="UniProtKB-SubCell"/>
</dbReference>
<feature type="transmembrane region" description="Helical" evidence="6">
    <location>
        <begin position="327"/>
        <end position="349"/>
    </location>
</feature>
<accession>A0A5R9JCS3</accession>
<dbReference type="SUPFAM" id="SSF103473">
    <property type="entry name" value="MFS general substrate transporter"/>
    <property type="match status" value="1"/>
</dbReference>
<protein>
    <submittedName>
        <fullName evidence="8">MFS transporter</fullName>
    </submittedName>
</protein>
<dbReference type="GO" id="GO:0022857">
    <property type="term" value="F:transmembrane transporter activity"/>
    <property type="evidence" value="ECO:0007669"/>
    <property type="project" value="InterPro"/>
</dbReference>
<dbReference type="AlphaFoldDB" id="A0A5R9JCS3"/>
<dbReference type="PANTHER" id="PTHR11662:SF399">
    <property type="entry name" value="FI19708P1-RELATED"/>
    <property type="match status" value="1"/>
</dbReference>
<dbReference type="RefSeq" id="WP_138324812.1">
    <property type="nucleotide sequence ID" value="NZ_VCDI01000001.1"/>
</dbReference>
<evidence type="ECO:0000259" key="7">
    <source>
        <dbReference type="PROSITE" id="PS50850"/>
    </source>
</evidence>
<feature type="transmembrane region" description="Helical" evidence="6">
    <location>
        <begin position="75"/>
        <end position="106"/>
    </location>
</feature>
<feature type="transmembrane region" description="Helical" evidence="6">
    <location>
        <begin position="361"/>
        <end position="387"/>
    </location>
</feature>
<dbReference type="PANTHER" id="PTHR11662">
    <property type="entry name" value="SOLUTE CARRIER FAMILY 17"/>
    <property type="match status" value="1"/>
</dbReference>
<dbReference type="PIRSF" id="PIRSF002808">
    <property type="entry name" value="Hexose_phosphate_transp"/>
    <property type="match status" value="1"/>
</dbReference>
<feature type="transmembrane region" description="Helical" evidence="6">
    <location>
        <begin position="302"/>
        <end position="321"/>
    </location>
</feature>
<name>A0A5R9JCS3_9PROT</name>
<evidence type="ECO:0000313" key="9">
    <source>
        <dbReference type="Proteomes" id="UP000305654"/>
    </source>
</evidence>
<feature type="transmembrane region" description="Helical" evidence="6">
    <location>
        <begin position="393"/>
        <end position="412"/>
    </location>
</feature>
<dbReference type="InterPro" id="IPR050382">
    <property type="entry name" value="MFS_Na/Anion_cotransporter"/>
</dbReference>
<feature type="transmembrane region" description="Helical" evidence="6">
    <location>
        <begin position="163"/>
        <end position="182"/>
    </location>
</feature>
<dbReference type="Pfam" id="PF07690">
    <property type="entry name" value="MFS_1"/>
    <property type="match status" value="1"/>
</dbReference>
<evidence type="ECO:0000256" key="6">
    <source>
        <dbReference type="SAM" id="Phobius"/>
    </source>
</evidence>
<dbReference type="Proteomes" id="UP000305654">
    <property type="component" value="Unassembled WGS sequence"/>
</dbReference>
<dbReference type="Gene3D" id="1.20.1250.20">
    <property type="entry name" value="MFS general substrate transporter like domains"/>
    <property type="match status" value="2"/>
</dbReference>
<keyword evidence="4 6" id="KW-1133">Transmembrane helix</keyword>
<proteinExistence type="predicted"/>
<feature type="transmembrane region" description="Helical" evidence="6">
    <location>
        <begin position="222"/>
        <end position="246"/>
    </location>
</feature>
<keyword evidence="2" id="KW-1003">Cell membrane</keyword>
<feature type="transmembrane region" description="Helical" evidence="6">
    <location>
        <begin position="40"/>
        <end position="63"/>
    </location>
</feature>
<feature type="domain" description="Major facilitator superfamily (MFS) profile" evidence="7">
    <location>
        <begin position="9"/>
        <end position="416"/>
    </location>
</feature>
<comment type="caution">
    <text evidence="8">The sequence shown here is derived from an EMBL/GenBank/DDBJ whole genome shotgun (WGS) entry which is preliminary data.</text>
</comment>
<evidence type="ECO:0000256" key="1">
    <source>
        <dbReference type="ARBA" id="ARBA00004651"/>
    </source>
</evidence>
<dbReference type="InterPro" id="IPR000849">
    <property type="entry name" value="Sugar_P_transporter"/>
</dbReference>
<sequence length="430" mass="45370">MPGNFRFVVAGLLFAAGIINYADRAALGIAAPLISKDLGLSPSSLGVVFSTFFVGYALFAFVGGQLADRYGPRRVYIWAATGWSLLSALTGAATGFVSLLLVRALFGFAEGPMNSTTNRTITNWFPREETARTIGFTFSGQTVGSAIAGPVVGLLMLSTSWRVAFLLTGLAGLLWVLVWRLLVTDLPQQNRRVGQDEIALVTASRAVPVVPQSDLALPLRRYLLRASTLSLGLGMFAVNYTLYIFLSWLPSYLTGALHLDLKQMSFVAAIPWACGFVGYVGGGIVADALYRRSSNRLRTRKLTTIVPLALAAAALLAVNAAHSAVVAVVLIAAAVMLLTSSVQSCWATIHELVPETRVGAVSGFIHLLSNISGIIGPIVTGLAVQYLGGYDSAFAIASILALAGVVAMSVFVRRPEASGFAPGTPSKATL</sequence>
<evidence type="ECO:0000256" key="5">
    <source>
        <dbReference type="ARBA" id="ARBA00023136"/>
    </source>
</evidence>
<evidence type="ECO:0000256" key="4">
    <source>
        <dbReference type="ARBA" id="ARBA00022989"/>
    </source>
</evidence>
<gene>
    <name evidence="8" type="ORF">FE263_05205</name>
</gene>
<comment type="subcellular location">
    <subcellularLocation>
        <location evidence="1">Cell membrane</location>
        <topology evidence="1">Multi-pass membrane protein</topology>
    </subcellularLocation>
</comment>
<evidence type="ECO:0000256" key="3">
    <source>
        <dbReference type="ARBA" id="ARBA00022692"/>
    </source>
</evidence>
<dbReference type="PROSITE" id="PS50850">
    <property type="entry name" value="MFS"/>
    <property type="match status" value="1"/>
</dbReference>